<proteinExistence type="predicted"/>
<dbReference type="EMBL" id="CP000859">
    <property type="protein sequence ID" value="ABW68995.1"/>
    <property type="molecule type" value="Genomic_DNA"/>
</dbReference>
<keyword evidence="3" id="KW-1185">Reference proteome</keyword>
<dbReference type="KEGG" id="dol:Dole_3192"/>
<organism evidence="2 3">
    <name type="scientific">Desulfosudis oleivorans (strain DSM 6200 / JCM 39069 / Hxd3)</name>
    <name type="common">Desulfococcus oleovorans</name>
    <dbReference type="NCBI Taxonomy" id="96561"/>
    <lineage>
        <taxon>Bacteria</taxon>
        <taxon>Pseudomonadati</taxon>
        <taxon>Thermodesulfobacteriota</taxon>
        <taxon>Desulfobacteria</taxon>
        <taxon>Desulfobacterales</taxon>
        <taxon>Desulfosudaceae</taxon>
        <taxon>Desulfosudis</taxon>
    </lineage>
</organism>
<dbReference type="Proteomes" id="UP000008561">
    <property type="component" value="Chromosome"/>
</dbReference>
<evidence type="ECO:0000256" key="1">
    <source>
        <dbReference type="SAM" id="Coils"/>
    </source>
</evidence>
<dbReference type="HOGENOM" id="CLU_1552830_0_0_7"/>
<name>A9A076_DESOH</name>
<evidence type="ECO:0000313" key="3">
    <source>
        <dbReference type="Proteomes" id="UP000008561"/>
    </source>
</evidence>
<gene>
    <name evidence="2" type="ordered locus">Dole_3192</name>
</gene>
<dbReference type="STRING" id="96561.Dole_3192"/>
<reference evidence="2 3" key="1">
    <citation type="submission" date="2007-10" db="EMBL/GenBank/DDBJ databases">
        <title>Complete sequence of Desulfococcus oleovorans Hxd3.</title>
        <authorList>
            <consortium name="US DOE Joint Genome Institute"/>
            <person name="Copeland A."/>
            <person name="Lucas S."/>
            <person name="Lapidus A."/>
            <person name="Barry K."/>
            <person name="Glavina del Rio T."/>
            <person name="Dalin E."/>
            <person name="Tice H."/>
            <person name="Pitluck S."/>
            <person name="Kiss H."/>
            <person name="Brettin T."/>
            <person name="Bruce D."/>
            <person name="Detter J.C."/>
            <person name="Han C."/>
            <person name="Schmutz J."/>
            <person name="Larimer F."/>
            <person name="Land M."/>
            <person name="Hauser L."/>
            <person name="Kyrpides N."/>
            <person name="Kim E."/>
            <person name="Wawrik B."/>
            <person name="Richardson P."/>
        </authorList>
    </citation>
    <scope>NUCLEOTIDE SEQUENCE [LARGE SCALE GENOMIC DNA]</scope>
    <source>
        <strain evidence="3">DSM 6200 / JCM 39069 / Hxd3</strain>
    </source>
</reference>
<sequence length="172" mass="19176">MERNKNYYFIIIRPMAVLLVGTGLLLLTGCAMGPSPRPAPYPAEGKEDIAGRIAQLEERLAWTIPPEEKGRLLVQLAMLYAHPDNPGPDYKKALSCMKDCADMQPPVDGRFVSALLVQLDACAARAAAVDLENAKLKQQAAALEQENQDHKNVIEKLKRLDIQLEKRRKNMQ</sequence>
<feature type="coiled-coil region" evidence="1">
    <location>
        <begin position="126"/>
        <end position="163"/>
    </location>
</feature>
<evidence type="ECO:0000313" key="2">
    <source>
        <dbReference type="EMBL" id="ABW68995.1"/>
    </source>
</evidence>
<dbReference type="AlphaFoldDB" id="A9A076"/>
<dbReference type="RefSeq" id="WP_012176605.1">
    <property type="nucleotide sequence ID" value="NC_009943.1"/>
</dbReference>
<dbReference type="PROSITE" id="PS51257">
    <property type="entry name" value="PROKAR_LIPOPROTEIN"/>
    <property type="match status" value="1"/>
</dbReference>
<dbReference type="eggNOG" id="ENOG502ZP28">
    <property type="taxonomic scope" value="Bacteria"/>
</dbReference>
<protein>
    <submittedName>
        <fullName evidence="2">Uncharacterized protein</fullName>
    </submittedName>
</protein>
<keyword evidence="1" id="KW-0175">Coiled coil</keyword>
<dbReference type="OrthoDB" id="9809748at2"/>
<accession>A9A076</accession>